<dbReference type="Proteomes" id="UP001139157">
    <property type="component" value="Unassembled WGS sequence"/>
</dbReference>
<organism evidence="2 3">
    <name type="scientific">Nocardia pulmonis</name>
    <dbReference type="NCBI Taxonomy" id="2951408"/>
    <lineage>
        <taxon>Bacteria</taxon>
        <taxon>Bacillati</taxon>
        <taxon>Actinomycetota</taxon>
        <taxon>Actinomycetes</taxon>
        <taxon>Mycobacteriales</taxon>
        <taxon>Nocardiaceae</taxon>
        <taxon>Nocardia</taxon>
    </lineage>
</organism>
<dbReference type="SUPFAM" id="SSF56219">
    <property type="entry name" value="DNase I-like"/>
    <property type="match status" value="1"/>
</dbReference>
<dbReference type="InterPro" id="IPR038332">
    <property type="entry name" value="PPE_sf"/>
</dbReference>
<evidence type="ECO:0000256" key="1">
    <source>
        <dbReference type="SAM" id="MobiDB-lite"/>
    </source>
</evidence>
<gene>
    <name evidence="2" type="ORF">NDR86_10535</name>
</gene>
<dbReference type="Gene3D" id="1.20.1260.20">
    <property type="entry name" value="PPE superfamily"/>
    <property type="match status" value="1"/>
</dbReference>
<dbReference type="Gene3D" id="3.60.10.10">
    <property type="entry name" value="Endonuclease/exonuclease/phosphatase"/>
    <property type="match status" value="1"/>
</dbReference>
<dbReference type="EMBL" id="JAMRXG010000004">
    <property type="protein sequence ID" value="MCM6773907.1"/>
    <property type="molecule type" value="Genomic_DNA"/>
</dbReference>
<sequence>MGNTVTVQDLDADLGQLGEFEAGWKAQKEKLSWAADTINNAARTVVGGHWAGPASERYDQHRRKLVADLDEGAELAGKAATAVGACIHVLRFNQGLLNNEKAKLDGKVAIREYGSGLIELMPTDEEQTELVAQVAKAYEQIRGRVDQQLKAQTATIRAAATRLQALEATWTKRTLRMLNWNIQQGGDGNKVGNFLSTGENQQGTQNGDFGRIAQRIIDGKVDVATLQEVFKNGSQQLQAELDKRAAPGEKWEVHFGPASNKNQGERLGWPSEFGNAVVVRTGHGVTTGGTTVTDLGPGGPKDTENRSTTKVHIDVNR</sequence>
<accession>A0A9X2E419</accession>
<evidence type="ECO:0000313" key="3">
    <source>
        <dbReference type="Proteomes" id="UP001139157"/>
    </source>
</evidence>
<dbReference type="InterPro" id="IPR036691">
    <property type="entry name" value="Endo/exonu/phosph_ase_sf"/>
</dbReference>
<keyword evidence="3" id="KW-1185">Reference proteome</keyword>
<dbReference type="AlphaFoldDB" id="A0A9X2E419"/>
<comment type="caution">
    <text evidence="2">The sequence shown here is derived from an EMBL/GenBank/DDBJ whole genome shotgun (WGS) entry which is preliminary data.</text>
</comment>
<dbReference type="RefSeq" id="WP_251910984.1">
    <property type="nucleotide sequence ID" value="NZ_JAMRXG010000004.1"/>
</dbReference>
<feature type="region of interest" description="Disordered" evidence="1">
    <location>
        <begin position="287"/>
        <end position="317"/>
    </location>
</feature>
<protein>
    <submittedName>
        <fullName evidence="2">Uncharacterized protein</fullName>
    </submittedName>
</protein>
<evidence type="ECO:0000313" key="2">
    <source>
        <dbReference type="EMBL" id="MCM6773907.1"/>
    </source>
</evidence>
<feature type="compositionally biased region" description="Basic and acidic residues" evidence="1">
    <location>
        <begin position="301"/>
        <end position="317"/>
    </location>
</feature>
<reference evidence="2" key="1">
    <citation type="submission" date="2022-06" db="EMBL/GenBank/DDBJ databases">
        <title>Novel species in genus nocardia.</title>
        <authorList>
            <person name="Li F."/>
        </authorList>
    </citation>
    <scope>NUCLEOTIDE SEQUENCE</scope>
    <source>
        <strain evidence="2">CDC141</strain>
    </source>
</reference>
<name>A0A9X2E419_9NOCA</name>
<proteinExistence type="predicted"/>